<reference evidence="7" key="1">
    <citation type="submission" date="2023-07" db="EMBL/GenBank/DDBJ databases">
        <title>A chromosome-level genome assembly of Lolium multiflorum.</title>
        <authorList>
            <person name="Chen Y."/>
            <person name="Copetti D."/>
            <person name="Kolliker R."/>
            <person name="Studer B."/>
        </authorList>
    </citation>
    <scope>NUCLEOTIDE SEQUENCE</scope>
    <source>
        <strain evidence="7">02402/16</strain>
        <tissue evidence="7">Leaf</tissue>
    </source>
</reference>
<comment type="caution">
    <text evidence="7">The sequence shown here is derived from an EMBL/GenBank/DDBJ whole genome shotgun (WGS) entry which is preliminary data.</text>
</comment>
<dbReference type="Pfam" id="PF00079">
    <property type="entry name" value="Serpin"/>
    <property type="match status" value="1"/>
</dbReference>
<dbReference type="SUPFAM" id="SSF56574">
    <property type="entry name" value="Serpins"/>
    <property type="match status" value="1"/>
</dbReference>
<evidence type="ECO:0000256" key="1">
    <source>
        <dbReference type="ARBA" id="ARBA00009500"/>
    </source>
</evidence>
<feature type="domain" description="Serpin" evidence="6">
    <location>
        <begin position="24"/>
        <end position="404"/>
    </location>
</feature>
<keyword evidence="3" id="KW-0722">Serine protease inhibitor</keyword>
<keyword evidence="2" id="KW-0646">Protease inhibitor</keyword>
<dbReference type="InterPro" id="IPR036186">
    <property type="entry name" value="Serpin_sf"/>
</dbReference>
<evidence type="ECO:0000313" key="8">
    <source>
        <dbReference type="Proteomes" id="UP001231189"/>
    </source>
</evidence>
<accession>A0AAD8S172</accession>
<evidence type="ECO:0000313" key="7">
    <source>
        <dbReference type="EMBL" id="KAK1643724.1"/>
    </source>
</evidence>
<dbReference type="InterPro" id="IPR042178">
    <property type="entry name" value="Serpin_sf_1"/>
</dbReference>
<dbReference type="GO" id="GO:0005615">
    <property type="term" value="C:extracellular space"/>
    <property type="evidence" value="ECO:0007669"/>
    <property type="project" value="InterPro"/>
</dbReference>
<dbReference type="PANTHER" id="PTHR11461">
    <property type="entry name" value="SERINE PROTEASE INHIBITOR, SERPIN"/>
    <property type="match status" value="1"/>
</dbReference>
<comment type="function">
    <text evidence="4">Probable serine protease inhibitor.</text>
</comment>
<dbReference type="EMBL" id="JAUUTY010000004">
    <property type="protein sequence ID" value="KAK1643724.1"/>
    <property type="molecule type" value="Genomic_DNA"/>
</dbReference>
<evidence type="ECO:0000259" key="6">
    <source>
        <dbReference type="SMART" id="SM00093"/>
    </source>
</evidence>
<proteinExistence type="inferred from homology"/>
<dbReference type="Proteomes" id="UP001231189">
    <property type="component" value="Unassembled WGS sequence"/>
</dbReference>
<evidence type="ECO:0000256" key="2">
    <source>
        <dbReference type="ARBA" id="ARBA00022690"/>
    </source>
</evidence>
<dbReference type="Gene3D" id="2.30.39.10">
    <property type="entry name" value="Alpha-1-antitrypsin, domain 1"/>
    <property type="match status" value="1"/>
</dbReference>
<dbReference type="InterPro" id="IPR000215">
    <property type="entry name" value="Serpin_fam"/>
</dbReference>
<comment type="similarity">
    <text evidence="1 5">Belongs to the serpin family.</text>
</comment>
<gene>
    <name evidence="7" type="ORF">QYE76_061529</name>
</gene>
<sequence>MRPKKKARGQATSVDSVGLTALALRLADKLSNGEEHKDQNIMFSPLSIYTALGLLAAGARGTTLDEVLAVLGAASRDEVAGIVRAVAENALAGTDDPSGSLVVTSACGVWCQKDLSLKPSYQQAAVESYKAEARAVDFIRKAEDAREEINSWVAKATKKLITSVLPPGSVHGGTRLVLTNAIYFKGEWEEAFRRSRTKEHRFYRLDGSAVRVPFMAGIRGGDYRVGCHDGFKVLKLPYKQAVNGGGARYSMCFFLPTAREGLPSLIDEMSSSGPGFLFDHLPMRPRSVTKLRLPKFKLSFFCSMKNVLRSLGLQAAFGAGADFSDMVEDSRGDVRLQVEDVFHKAVVEVNEEGTVAAAATVVTMMLECRRPEPPVDFVADHPFAFFIVEELSGAVLFAGHVLDPSTNTE</sequence>
<evidence type="ECO:0000256" key="4">
    <source>
        <dbReference type="ARBA" id="ARBA00049586"/>
    </source>
</evidence>
<evidence type="ECO:0000256" key="5">
    <source>
        <dbReference type="RuleBase" id="RU000411"/>
    </source>
</evidence>
<dbReference type="InterPro" id="IPR023796">
    <property type="entry name" value="Serpin_dom"/>
</dbReference>
<protein>
    <recommendedName>
        <fullName evidence="6">Serpin domain-containing protein</fullName>
    </recommendedName>
</protein>
<dbReference type="AlphaFoldDB" id="A0AAD8S172"/>
<dbReference type="Gene3D" id="3.30.497.10">
    <property type="entry name" value="Antithrombin, subunit I, domain 2"/>
    <property type="match status" value="1"/>
</dbReference>
<keyword evidence="8" id="KW-1185">Reference proteome</keyword>
<dbReference type="InterPro" id="IPR042185">
    <property type="entry name" value="Serpin_sf_2"/>
</dbReference>
<organism evidence="7 8">
    <name type="scientific">Lolium multiflorum</name>
    <name type="common">Italian ryegrass</name>
    <name type="synonym">Lolium perenne subsp. multiflorum</name>
    <dbReference type="NCBI Taxonomy" id="4521"/>
    <lineage>
        <taxon>Eukaryota</taxon>
        <taxon>Viridiplantae</taxon>
        <taxon>Streptophyta</taxon>
        <taxon>Embryophyta</taxon>
        <taxon>Tracheophyta</taxon>
        <taxon>Spermatophyta</taxon>
        <taxon>Magnoliopsida</taxon>
        <taxon>Liliopsida</taxon>
        <taxon>Poales</taxon>
        <taxon>Poaceae</taxon>
        <taxon>BOP clade</taxon>
        <taxon>Pooideae</taxon>
        <taxon>Poodae</taxon>
        <taxon>Poeae</taxon>
        <taxon>Poeae Chloroplast Group 2 (Poeae type)</taxon>
        <taxon>Loliodinae</taxon>
        <taxon>Loliinae</taxon>
        <taxon>Lolium</taxon>
    </lineage>
</organism>
<name>A0AAD8S172_LOLMU</name>
<evidence type="ECO:0000256" key="3">
    <source>
        <dbReference type="ARBA" id="ARBA00022900"/>
    </source>
</evidence>
<dbReference type="SMART" id="SM00093">
    <property type="entry name" value="SERPIN"/>
    <property type="match status" value="1"/>
</dbReference>
<dbReference type="PANTHER" id="PTHR11461:SF209">
    <property type="entry name" value="SERPIN-Z8-RELATED"/>
    <property type="match status" value="1"/>
</dbReference>
<dbReference type="CDD" id="cd02043">
    <property type="entry name" value="serpinP_plants"/>
    <property type="match status" value="1"/>
</dbReference>
<dbReference type="GO" id="GO:0004867">
    <property type="term" value="F:serine-type endopeptidase inhibitor activity"/>
    <property type="evidence" value="ECO:0007669"/>
    <property type="project" value="UniProtKB-KW"/>
</dbReference>